<dbReference type="GO" id="GO:0004309">
    <property type="term" value="F:exopolyphosphatase activity"/>
    <property type="evidence" value="ECO:0007669"/>
    <property type="project" value="TreeGrafter"/>
</dbReference>
<proteinExistence type="predicted"/>
<protein>
    <submittedName>
        <fullName evidence="3">Exopolyphosphatase PRUNE1-like</fullName>
    </submittedName>
</protein>
<dbReference type="PANTHER" id="PTHR12112">
    <property type="entry name" value="BNIP - RELATED"/>
    <property type="match status" value="1"/>
</dbReference>
<evidence type="ECO:0000259" key="1">
    <source>
        <dbReference type="Pfam" id="PF01368"/>
    </source>
</evidence>
<evidence type="ECO:0000313" key="2">
    <source>
        <dbReference type="Proteomes" id="UP000515163"/>
    </source>
</evidence>
<sequence>MNNPISNFLLKSKCLLESSQYSSVHVVLGNEACDLDSAVSAIVYAYNLFTLTSMEGSPEHVAEIIVPVLNIPRKEYRLRTEITFTMEKFGIDCRHLVFVDEIDLLGLKEQGKLAVTLVDHHVLSQGQAELNDNLVEIIDHRKDQTPSSSSYTKTIELVGSCSTLVAEKILQNNRQGLEYSQVSYLLLSSILLDTVNLDPRAGRKTDKDVEIVKQLKDILKTDLSCDELYNAVSEGKYKVL</sequence>
<gene>
    <name evidence="3" type="primary">LOC116293450</name>
</gene>
<dbReference type="KEGG" id="aten:116293450"/>
<dbReference type="InParanoid" id="A0A6P8HVR6"/>
<dbReference type="OrthoDB" id="374045at2759"/>
<dbReference type="AlphaFoldDB" id="A0A6P8HVR6"/>
<dbReference type="InterPro" id="IPR001667">
    <property type="entry name" value="DDH_dom"/>
</dbReference>
<dbReference type="Gene3D" id="3.90.1640.10">
    <property type="entry name" value="inorganic pyrophosphatase (n-terminal core)"/>
    <property type="match status" value="1"/>
</dbReference>
<dbReference type="RefSeq" id="XP_031556735.1">
    <property type="nucleotide sequence ID" value="XM_031700875.1"/>
</dbReference>
<evidence type="ECO:0000313" key="3">
    <source>
        <dbReference type="RefSeq" id="XP_031556735.1"/>
    </source>
</evidence>
<dbReference type="Pfam" id="PF01368">
    <property type="entry name" value="DHH"/>
    <property type="match status" value="1"/>
</dbReference>
<keyword evidence="2" id="KW-1185">Reference proteome</keyword>
<accession>A0A6P8HVR6</accession>
<organism evidence="2 3">
    <name type="scientific">Actinia tenebrosa</name>
    <name type="common">Australian red waratah sea anemone</name>
    <dbReference type="NCBI Taxonomy" id="6105"/>
    <lineage>
        <taxon>Eukaryota</taxon>
        <taxon>Metazoa</taxon>
        <taxon>Cnidaria</taxon>
        <taxon>Anthozoa</taxon>
        <taxon>Hexacorallia</taxon>
        <taxon>Actiniaria</taxon>
        <taxon>Actiniidae</taxon>
        <taxon>Actinia</taxon>
    </lineage>
</organism>
<dbReference type="SUPFAM" id="SSF64182">
    <property type="entry name" value="DHH phosphoesterases"/>
    <property type="match status" value="1"/>
</dbReference>
<dbReference type="GO" id="GO:0005737">
    <property type="term" value="C:cytoplasm"/>
    <property type="evidence" value="ECO:0007669"/>
    <property type="project" value="TreeGrafter"/>
</dbReference>
<name>A0A6P8HVR6_ACTTE</name>
<dbReference type="PANTHER" id="PTHR12112:SF39">
    <property type="entry name" value="EG:152A3.5 PROTEIN (FBGN0003116_PN PROTEIN)"/>
    <property type="match status" value="1"/>
</dbReference>
<dbReference type="GeneID" id="116293450"/>
<dbReference type="Proteomes" id="UP000515163">
    <property type="component" value="Unplaced"/>
</dbReference>
<feature type="domain" description="DDH" evidence="1">
    <location>
        <begin position="26"/>
        <end position="175"/>
    </location>
</feature>
<reference evidence="3" key="1">
    <citation type="submission" date="2025-08" db="UniProtKB">
        <authorList>
            <consortium name="RefSeq"/>
        </authorList>
    </citation>
    <scope>IDENTIFICATION</scope>
    <source>
        <tissue evidence="3">Tentacle</tissue>
    </source>
</reference>
<dbReference type="InterPro" id="IPR038763">
    <property type="entry name" value="DHH_sf"/>
</dbReference>